<proteinExistence type="predicted"/>
<dbReference type="AlphaFoldDB" id="A0A382I1U1"/>
<evidence type="ECO:0000259" key="1">
    <source>
        <dbReference type="Pfam" id="PF00535"/>
    </source>
</evidence>
<reference evidence="2" key="1">
    <citation type="submission" date="2018-05" db="EMBL/GenBank/DDBJ databases">
        <authorList>
            <person name="Lanie J.A."/>
            <person name="Ng W.-L."/>
            <person name="Kazmierczak K.M."/>
            <person name="Andrzejewski T.M."/>
            <person name="Davidsen T.M."/>
            <person name="Wayne K.J."/>
            <person name="Tettelin H."/>
            <person name="Glass J.I."/>
            <person name="Rusch D."/>
            <person name="Podicherti R."/>
            <person name="Tsui H.-C.T."/>
            <person name="Winkler M.E."/>
        </authorList>
    </citation>
    <scope>NUCLEOTIDE SEQUENCE</scope>
</reference>
<dbReference type="PANTHER" id="PTHR43685">
    <property type="entry name" value="GLYCOSYLTRANSFERASE"/>
    <property type="match status" value="1"/>
</dbReference>
<dbReference type="PANTHER" id="PTHR43685:SF2">
    <property type="entry name" value="GLYCOSYLTRANSFERASE 2-LIKE DOMAIN-CONTAINING PROTEIN"/>
    <property type="match status" value="1"/>
</dbReference>
<evidence type="ECO:0000313" key="2">
    <source>
        <dbReference type="EMBL" id="SVB93566.1"/>
    </source>
</evidence>
<feature type="domain" description="Glycosyltransferase 2-like" evidence="1">
    <location>
        <begin position="106"/>
        <end position="231"/>
    </location>
</feature>
<name>A0A382I1U1_9ZZZZ</name>
<sequence>NVSAIQKAGGVNRDLQFHPLYDLLLKISEQNELVHIANKFLGSLYSVAAPKQDVNVFDYLMEEKGSQLEAEEIATEHLQRIGAYLAPGDYFQKRPQPMHNPDLKASIIIPVNQRPEFIGTALESCLQQTEQDIEVIVVVNGGAEDSTIPEIKRYQQGGDKYRENAPRVQFIVVDINNIGFCINTGVDAARGEYYVQLDSDDRLKPQAVADIINVFEADSDTGMVIGSYDVWEKQDDGSLVRKAEIPTVTHDEWTPENGRNNLLRIGGAGAPRAIAIQVIKNIGYFSMNEDPYSLNYAEDYELVLRISEKYRIGRIYHAIYDVIRHPGGTDHSIDQETIDRNDEAKDWMRKAAIERRIKLNLG</sequence>
<feature type="non-terminal residue" evidence="2">
    <location>
        <position position="1"/>
    </location>
</feature>
<dbReference type="CDD" id="cd00761">
    <property type="entry name" value="Glyco_tranf_GTA_type"/>
    <property type="match status" value="1"/>
</dbReference>
<dbReference type="Gene3D" id="3.90.550.10">
    <property type="entry name" value="Spore Coat Polysaccharide Biosynthesis Protein SpsA, Chain A"/>
    <property type="match status" value="1"/>
</dbReference>
<dbReference type="Pfam" id="PF00535">
    <property type="entry name" value="Glycos_transf_2"/>
    <property type="match status" value="1"/>
</dbReference>
<accession>A0A382I1U1</accession>
<organism evidence="2">
    <name type="scientific">marine metagenome</name>
    <dbReference type="NCBI Taxonomy" id="408172"/>
    <lineage>
        <taxon>unclassified sequences</taxon>
        <taxon>metagenomes</taxon>
        <taxon>ecological metagenomes</taxon>
    </lineage>
</organism>
<gene>
    <name evidence="2" type="ORF">METZ01_LOCUS246420</name>
</gene>
<dbReference type="EMBL" id="UINC01064677">
    <property type="protein sequence ID" value="SVB93566.1"/>
    <property type="molecule type" value="Genomic_DNA"/>
</dbReference>
<dbReference type="InterPro" id="IPR029044">
    <property type="entry name" value="Nucleotide-diphossugar_trans"/>
</dbReference>
<dbReference type="SUPFAM" id="SSF53448">
    <property type="entry name" value="Nucleotide-diphospho-sugar transferases"/>
    <property type="match status" value="1"/>
</dbReference>
<dbReference type="InterPro" id="IPR050834">
    <property type="entry name" value="Glycosyltransf_2"/>
</dbReference>
<protein>
    <recommendedName>
        <fullName evidence="1">Glycosyltransferase 2-like domain-containing protein</fullName>
    </recommendedName>
</protein>
<dbReference type="InterPro" id="IPR001173">
    <property type="entry name" value="Glyco_trans_2-like"/>
</dbReference>